<sequence length="484" mass="53731">MIQQQFVLNDFLNSAPSPLTFALVSLSDSIASLLAVLHVLSWRNNTPLDGFLAVAAWWAVCCFAVPVIKFFLPPAIVAVAVYSARRKQAPRADIVTESLLQNTIAHLTSLSVLLPSFQVPQQLASLSVYSLVRAAVIVYVPYLAVTYLVPLRIILAISGTLLLTWQAPFAIILRKVLWRSAFVRWATYTLWAQVSGQPLPLKAISPQTLHLASVETEETAPATTTSLRFLFTVYENQRWWMGLDWTAALLPGERPSWCSTSQAPLSPPGAFTLPEPATTYIPYPLDTTKKVKRTAEWYWEEPEWRVLVKKEGSSLSRVERPLPQDPESEDGTANNTSSRLFKAASSKFSSSSSVHSKESSSNARQDEDSQSVHGEDGGSDSYTDPDGWVYGDNKWESKSNKGGMSKYTRYRRWTRIAVLTEFTQVVEATAENTPDRRSKARPLPIKVEEKDVAIPSAPTTPISARSADSPLRQRLRMALNKGTS</sequence>
<evidence type="ECO:0000256" key="4">
    <source>
        <dbReference type="ARBA" id="ARBA00023136"/>
    </source>
</evidence>
<dbReference type="STRING" id="230819.A0A5C3KY43"/>
<feature type="transmembrane region" description="Helical" evidence="6">
    <location>
        <begin position="151"/>
        <end position="173"/>
    </location>
</feature>
<evidence type="ECO:0000313" key="8">
    <source>
        <dbReference type="EMBL" id="TFK25486.1"/>
    </source>
</evidence>
<dbReference type="Proteomes" id="UP000307440">
    <property type="component" value="Unassembled WGS sequence"/>
</dbReference>
<keyword evidence="3 6" id="KW-1133">Transmembrane helix</keyword>
<evidence type="ECO:0000256" key="2">
    <source>
        <dbReference type="ARBA" id="ARBA00022692"/>
    </source>
</evidence>
<name>A0A5C3KY43_COPMA</name>
<feature type="domain" description="TECPR1-like DysF" evidence="7">
    <location>
        <begin position="12"/>
        <end position="415"/>
    </location>
</feature>
<dbReference type="GO" id="GO:0007031">
    <property type="term" value="P:peroxisome organization"/>
    <property type="evidence" value="ECO:0007669"/>
    <property type="project" value="TreeGrafter"/>
</dbReference>
<evidence type="ECO:0000256" key="6">
    <source>
        <dbReference type="SAM" id="Phobius"/>
    </source>
</evidence>
<dbReference type="PANTHER" id="PTHR31679">
    <property type="entry name" value="PEROXISOMAL MEMBRANE PROTEIN PEX30-RELATED"/>
    <property type="match status" value="1"/>
</dbReference>
<protein>
    <recommendedName>
        <fullName evidence="7">TECPR1-like DysF domain-containing protein</fullName>
    </recommendedName>
</protein>
<dbReference type="PANTHER" id="PTHR31679:SF2">
    <property type="entry name" value="PEROXISOMAL MEMBRANE PROTEIN PEX30-RELATED"/>
    <property type="match status" value="1"/>
</dbReference>
<evidence type="ECO:0000256" key="5">
    <source>
        <dbReference type="SAM" id="MobiDB-lite"/>
    </source>
</evidence>
<keyword evidence="4 6" id="KW-0472">Membrane</keyword>
<evidence type="ECO:0000256" key="3">
    <source>
        <dbReference type="ARBA" id="ARBA00022989"/>
    </source>
</evidence>
<dbReference type="OrthoDB" id="5586090at2759"/>
<dbReference type="EMBL" id="ML210185">
    <property type="protein sequence ID" value="TFK25486.1"/>
    <property type="molecule type" value="Genomic_DNA"/>
</dbReference>
<evidence type="ECO:0000256" key="1">
    <source>
        <dbReference type="ARBA" id="ARBA00004308"/>
    </source>
</evidence>
<feature type="transmembrane region" description="Helical" evidence="6">
    <location>
        <begin position="54"/>
        <end position="82"/>
    </location>
</feature>
<keyword evidence="2 6" id="KW-0812">Transmembrane</keyword>
<dbReference type="AlphaFoldDB" id="A0A5C3KY43"/>
<evidence type="ECO:0000313" key="9">
    <source>
        <dbReference type="Proteomes" id="UP000307440"/>
    </source>
</evidence>
<accession>A0A5C3KY43</accession>
<dbReference type="Pfam" id="PF06398">
    <property type="entry name" value="Pex24p"/>
    <property type="match status" value="1"/>
</dbReference>
<reference evidence="8 9" key="1">
    <citation type="journal article" date="2019" name="Nat. Ecol. Evol.">
        <title>Megaphylogeny resolves global patterns of mushroom evolution.</title>
        <authorList>
            <person name="Varga T."/>
            <person name="Krizsan K."/>
            <person name="Foldi C."/>
            <person name="Dima B."/>
            <person name="Sanchez-Garcia M."/>
            <person name="Sanchez-Ramirez S."/>
            <person name="Szollosi G.J."/>
            <person name="Szarkandi J.G."/>
            <person name="Papp V."/>
            <person name="Albert L."/>
            <person name="Andreopoulos W."/>
            <person name="Angelini C."/>
            <person name="Antonin V."/>
            <person name="Barry K.W."/>
            <person name="Bougher N.L."/>
            <person name="Buchanan P."/>
            <person name="Buyck B."/>
            <person name="Bense V."/>
            <person name="Catcheside P."/>
            <person name="Chovatia M."/>
            <person name="Cooper J."/>
            <person name="Damon W."/>
            <person name="Desjardin D."/>
            <person name="Finy P."/>
            <person name="Geml J."/>
            <person name="Haridas S."/>
            <person name="Hughes K."/>
            <person name="Justo A."/>
            <person name="Karasinski D."/>
            <person name="Kautmanova I."/>
            <person name="Kiss B."/>
            <person name="Kocsube S."/>
            <person name="Kotiranta H."/>
            <person name="LaButti K.M."/>
            <person name="Lechner B.E."/>
            <person name="Liimatainen K."/>
            <person name="Lipzen A."/>
            <person name="Lukacs Z."/>
            <person name="Mihaltcheva S."/>
            <person name="Morgado L.N."/>
            <person name="Niskanen T."/>
            <person name="Noordeloos M.E."/>
            <person name="Ohm R.A."/>
            <person name="Ortiz-Santana B."/>
            <person name="Ovrebo C."/>
            <person name="Racz N."/>
            <person name="Riley R."/>
            <person name="Savchenko A."/>
            <person name="Shiryaev A."/>
            <person name="Soop K."/>
            <person name="Spirin V."/>
            <person name="Szebenyi C."/>
            <person name="Tomsovsky M."/>
            <person name="Tulloss R.E."/>
            <person name="Uehling J."/>
            <person name="Grigoriev I.V."/>
            <person name="Vagvolgyi C."/>
            <person name="Papp T."/>
            <person name="Martin F.M."/>
            <person name="Miettinen O."/>
            <person name="Hibbett D.S."/>
            <person name="Nagy L.G."/>
        </authorList>
    </citation>
    <scope>NUCLEOTIDE SEQUENCE [LARGE SCALE GENOMIC DNA]</scope>
    <source>
        <strain evidence="8 9">CBS 121175</strain>
    </source>
</reference>
<organism evidence="8 9">
    <name type="scientific">Coprinopsis marcescibilis</name>
    <name type="common">Agaric fungus</name>
    <name type="synonym">Psathyrella marcescibilis</name>
    <dbReference type="NCBI Taxonomy" id="230819"/>
    <lineage>
        <taxon>Eukaryota</taxon>
        <taxon>Fungi</taxon>
        <taxon>Dikarya</taxon>
        <taxon>Basidiomycota</taxon>
        <taxon>Agaricomycotina</taxon>
        <taxon>Agaricomycetes</taxon>
        <taxon>Agaricomycetidae</taxon>
        <taxon>Agaricales</taxon>
        <taxon>Agaricineae</taxon>
        <taxon>Psathyrellaceae</taxon>
        <taxon>Coprinopsis</taxon>
    </lineage>
</organism>
<keyword evidence="9" id="KW-1185">Reference proteome</keyword>
<dbReference type="GO" id="GO:0012505">
    <property type="term" value="C:endomembrane system"/>
    <property type="evidence" value="ECO:0007669"/>
    <property type="project" value="UniProtKB-SubCell"/>
</dbReference>
<evidence type="ECO:0000259" key="7">
    <source>
        <dbReference type="Pfam" id="PF06398"/>
    </source>
</evidence>
<dbReference type="InterPro" id="IPR010482">
    <property type="entry name" value="TECPR1-like_DysF"/>
</dbReference>
<comment type="subcellular location">
    <subcellularLocation>
        <location evidence="1">Endomembrane system</location>
    </subcellularLocation>
</comment>
<dbReference type="GO" id="GO:0005778">
    <property type="term" value="C:peroxisomal membrane"/>
    <property type="evidence" value="ECO:0007669"/>
    <property type="project" value="UniProtKB-ARBA"/>
</dbReference>
<dbReference type="InterPro" id="IPR052646">
    <property type="entry name" value="Peroxisomal_PEX28-32"/>
</dbReference>
<feature type="region of interest" description="Disordered" evidence="5">
    <location>
        <begin position="315"/>
        <end position="337"/>
    </location>
</feature>
<proteinExistence type="predicted"/>
<gene>
    <name evidence="8" type="ORF">FA15DRAFT_686937</name>
</gene>
<feature type="transmembrane region" description="Helical" evidence="6">
    <location>
        <begin position="123"/>
        <end position="145"/>
    </location>
</feature>
<feature type="transmembrane region" description="Helical" evidence="6">
    <location>
        <begin position="21"/>
        <end position="42"/>
    </location>
</feature>
<feature type="region of interest" description="Disordered" evidence="5">
    <location>
        <begin position="349"/>
        <end position="406"/>
    </location>
</feature>